<dbReference type="EMBL" id="CP060122">
    <property type="protein sequence ID" value="QNG48585.1"/>
    <property type="molecule type" value="Genomic_DNA"/>
</dbReference>
<proteinExistence type="predicted"/>
<dbReference type="AlphaFoldDB" id="A0A3G2V0C0"/>
<dbReference type="EMBL" id="CP033230">
    <property type="protein sequence ID" value="AYO80555.1"/>
    <property type="molecule type" value="Genomic_DNA"/>
</dbReference>
<dbReference type="SUPFAM" id="SSF47598">
    <property type="entry name" value="Ribbon-helix-helix"/>
    <property type="match status" value="1"/>
</dbReference>
<reference evidence="3 5" key="2">
    <citation type="submission" date="2020-07" db="EMBL/GenBank/DDBJ databases">
        <title>Whole genome sequence of Sphingobium yanoikuyae A3.</title>
        <authorList>
            <person name="Han S.-S."/>
        </authorList>
    </citation>
    <scope>NUCLEOTIDE SEQUENCE [LARGE SCALE GENOMIC DNA]</scope>
    <source>
        <strain evidence="3 5">A3</strain>
    </source>
</reference>
<evidence type="ECO:0000313" key="5">
    <source>
        <dbReference type="Proteomes" id="UP000515377"/>
    </source>
</evidence>
<evidence type="ECO:0000313" key="3">
    <source>
        <dbReference type="EMBL" id="QNG48585.1"/>
    </source>
</evidence>
<keyword evidence="1" id="KW-1277">Toxin-antitoxin system</keyword>
<evidence type="ECO:0000256" key="1">
    <source>
        <dbReference type="ARBA" id="ARBA00022649"/>
    </source>
</evidence>
<accession>A0A3G2V0C0</accession>
<dbReference type="InterPro" id="IPR022789">
    <property type="entry name" value="ParD"/>
</dbReference>
<protein>
    <submittedName>
        <fullName evidence="2">Type II toxin-antitoxin system ParD family antitoxin</fullName>
    </submittedName>
</protein>
<dbReference type="Proteomes" id="UP000515377">
    <property type="component" value="Chromosome"/>
</dbReference>
<dbReference type="Proteomes" id="UP000280708">
    <property type="component" value="Chromosome"/>
</dbReference>
<organism evidence="2 4">
    <name type="scientific">Sphingobium yanoikuyae</name>
    <name type="common">Sphingomonas yanoikuyae</name>
    <dbReference type="NCBI Taxonomy" id="13690"/>
    <lineage>
        <taxon>Bacteria</taxon>
        <taxon>Pseudomonadati</taxon>
        <taxon>Pseudomonadota</taxon>
        <taxon>Alphaproteobacteria</taxon>
        <taxon>Sphingomonadales</taxon>
        <taxon>Sphingomonadaceae</taxon>
        <taxon>Sphingobium</taxon>
    </lineage>
</organism>
<dbReference type="InterPro" id="IPR010985">
    <property type="entry name" value="Ribbon_hlx_hlx"/>
</dbReference>
<dbReference type="Pfam" id="PF03693">
    <property type="entry name" value="ParD_antitoxin"/>
    <property type="match status" value="1"/>
</dbReference>
<dbReference type="CDD" id="cd22231">
    <property type="entry name" value="RHH_NikR_HicB-like"/>
    <property type="match status" value="1"/>
</dbReference>
<name>A0A3G2V0C0_SPHYA</name>
<evidence type="ECO:0000313" key="2">
    <source>
        <dbReference type="EMBL" id="AYO80555.1"/>
    </source>
</evidence>
<sequence length="58" mass="6349">MSGRQIRTISLSRELDRFISDQVASGLYSNASEVVRAGLRTLAAQPASTSSRVKQPER</sequence>
<dbReference type="GO" id="GO:0006355">
    <property type="term" value="P:regulation of DNA-templated transcription"/>
    <property type="evidence" value="ECO:0007669"/>
    <property type="project" value="InterPro"/>
</dbReference>
<gene>
    <name evidence="2" type="ORF">EBF16_10720</name>
    <name evidence="3" type="ORF">H3V42_14335</name>
</gene>
<evidence type="ECO:0000313" key="4">
    <source>
        <dbReference type="Proteomes" id="UP000280708"/>
    </source>
</evidence>
<dbReference type="InterPro" id="IPR038296">
    <property type="entry name" value="ParD_sf"/>
</dbReference>
<dbReference type="Gene3D" id="6.10.10.120">
    <property type="entry name" value="Antitoxin ParD1-like"/>
    <property type="match status" value="1"/>
</dbReference>
<reference evidence="2 4" key="1">
    <citation type="submission" date="2018-10" db="EMBL/GenBank/DDBJ databases">
        <title>Characterization and genome analysis of a novel bacterium Sphingobium yanoikuyae SJTF8 capable of degrading PAHs.</title>
        <authorList>
            <person name="Yin C."/>
            <person name="Xiong W."/>
            <person name="Liang R."/>
        </authorList>
    </citation>
    <scope>NUCLEOTIDE SEQUENCE [LARGE SCALE GENOMIC DNA]</scope>
    <source>
        <strain evidence="2 4">SJTF8</strain>
    </source>
</reference>
<dbReference type="RefSeq" id="WP_081600964.1">
    <property type="nucleotide sequence ID" value="NZ_JAWJUJ010000013.1"/>
</dbReference>
<dbReference type="NCBIfam" id="TIGR02606">
    <property type="entry name" value="antidote_CC2985"/>
    <property type="match status" value="1"/>
</dbReference>